<dbReference type="EMBL" id="CCYD01001204">
    <property type="protein sequence ID" value="CEG44458.1"/>
    <property type="molecule type" value="Genomic_DNA"/>
</dbReference>
<dbReference type="AlphaFoldDB" id="A0A0P1AS19"/>
<dbReference type="Proteomes" id="UP000054928">
    <property type="component" value="Unassembled WGS sequence"/>
</dbReference>
<sequence>MEMEELKRKRWTNGKEAVRAIKDVALAPGNATIGCEGHVRLARFRSKNHPGVPHRPFFHLDKIC</sequence>
<name>A0A0P1AS19_PLAHL</name>
<dbReference type="PROSITE" id="PS51257">
    <property type="entry name" value="PROKAR_LIPOPROTEIN"/>
    <property type="match status" value="1"/>
</dbReference>
<keyword evidence="2" id="KW-1185">Reference proteome</keyword>
<protein>
    <submittedName>
        <fullName evidence="1">Uncharacterized protein</fullName>
    </submittedName>
</protein>
<evidence type="ECO:0000313" key="1">
    <source>
        <dbReference type="EMBL" id="CEG44458.1"/>
    </source>
</evidence>
<reference evidence="2" key="1">
    <citation type="submission" date="2014-09" db="EMBL/GenBank/DDBJ databases">
        <authorList>
            <person name="Sharma Rahul"/>
            <person name="Thines Marco"/>
        </authorList>
    </citation>
    <scope>NUCLEOTIDE SEQUENCE [LARGE SCALE GENOMIC DNA]</scope>
</reference>
<dbReference type="RefSeq" id="XP_024580827.1">
    <property type="nucleotide sequence ID" value="XM_024730562.1"/>
</dbReference>
<evidence type="ECO:0000313" key="2">
    <source>
        <dbReference type="Proteomes" id="UP000054928"/>
    </source>
</evidence>
<accession>A0A0P1AS19</accession>
<dbReference type="OrthoDB" id="96381at2759"/>
<proteinExistence type="predicted"/>
<organism evidence="1 2">
    <name type="scientific">Plasmopara halstedii</name>
    <name type="common">Downy mildew of sunflower</name>
    <dbReference type="NCBI Taxonomy" id="4781"/>
    <lineage>
        <taxon>Eukaryota</taxon>
        <taxon>Sar</taxon>
        <taxon>Stramenopiles</taxon>
        <taxon>Oomycota</taxon>
        <taxon>Peronosporomycetes</taxon>
        <taxon>Peronosporales</taxon>
        <taxon>Peronosporaceae</taxon>
        <taxon>Plasmopara</taxon>
    </lineage>
</organism>
<dbReference type="GeneID" id="36395877"/>